<dbReference type="KEGG" id="vg:19525932"/>
<proteinExistence type="predicted"/>
<dbReference type="EMBL" id="KJ489401">
    <property type="protein sequence ID" value="AHZ10805.1"/>
    <property type="molecule type" value="Genomic_DNA"/>
</dbReference>
<evidence type="ECO:0000313" key="1">
    <source>
        <dbReference type="EMBL" id="AHZ10805.1"/>
    </source>
</evidence>
<sequence>MKDFLRTKISMMNVALNELYVHSGEEVSETNVQKCLGELDRLAFEVEAMQWFLRAEMQRVKKEENE</sequence>
<dbReference type="GeneID" id="19525932"/>
<organism evidence="1 2">
    <name type="scientific">Bacillus phage Megatron</name>
    <dbReference type="NCBI Taxonomy" id="1486661"/>
    <lineage>
        <taxon>Viruses</taxon>
        <taxon>Duplodnaviria</taxon>
        <taxon>Heunggongvirae</taxon>
        <taxon>Uroviricota</taxon>
        <taxon>Caudoviricetes</taxon>
        <taxon>Herelleviridae</taxon>
        <taxon>Bastillevirinae</taxon>
        <taxon>Wphvirus</taxon>
        <taxon>Wphvirus megatron</taxon>
    </lineage>
</organism>
<reference evidence="2" key="1">
    <citation type="submission" date="2014-09" db="EMBL/GenBank/DDBJ databases">
        <authorList>
            <person name="Sauder A.B."/>
            <person name="McKenzie Q.R."/>
            <person name="Temple L.M."/>
            <person name="Alexis B.K."/>
            <person name="Al-Atrache Z."/>
            <person name="Lewis L.O."/>
            <person name="Loesser-Casey K.E."/>
            <person name="Mitchell K.J."/>
        </authorList>
    </citation>
    <scope>NUCLEOTIDE SEQUENCE [LARGE SCALE GENOMIC DNA]</scope>
</reference>
<protein>
    <submittedName>
        <fullName evidence="1">Uncharacterized protein</fullName>
    </submittedName>
</protein>
<keyword evidence="2" id="KW-1185">Reference proteome</keyword>
<accession>A0A024B2Z1</accession>
<name>A0A024B2Z1_9CAUD</name>
<dbReference type="RefSeq" id="YP_009036294.1">
    <property type="nucleotide sequence ID" value="NC_024211.1"/>
</dbReference>
<dbReference type="Proteomes" id="UP000026906">
    <property type="component" value="Segment"/>
</dbReference>
<evidence type="ECO:0000313" key="2">
    <source>
        <dbReference type="Proteomes" id="UP000026906"/>
    </source>
</evidence>